<dbReference type="InterPro" id="IPR001753">
    <property type="entry name" value="Enoyl-CoA_hydra/iso"/>
</dbReference>
<dbReference type="PANTHER" id="PTHR11941:SF54">
    <property type="entry name" value="ENOYL-COA HYDRATASE, MITOCHONDRIAL"/>
    <property type="match status" value="1"/>
</dbReference>
<dbReference type="GO" id="GO:0006635">
    <property type="term" value="P:fatty acid beta-oxidation"/>
    <property type="evidence" value="ECO:0007669"/>
    <property type="project" value="TreeGrafter"/>
</dbReference>
<dbReference type="AlphaFoldDB" id="A0A7M3T650"/>
<name>A0A7M3T650_9RHOB</name>
<dbReference type="CDD" id="cd06558">
    <property type="entry name" value="crotonase-like"/>
    <property type="match status" value="1"/>
</dbReference>
<gene>
    <name evidence="1" type="ORF">G5B40_19755</name>
</gene>
<dbReference type="Pfam" id="PF00378">
    <property type="entry name" value="ECH_1"/>
    <property type="match status" value="1"/>
</dbReference>
<keyword evidence="1" id="KW-0413">Isomerase</keyword>
<dbReference type="Proteomes" id="UP000503336">
    <property type="component" value="Chromosome"/>
</dbReference>
<reference evidence="1 2" key="1">
    <citation type="submission" date="2020-02" db="EMBL/GenBank/DDBJ databases">
        <title>complete genome sequence of Rhodobacteraceae bacterium.</title>
        <authorList>
            <person name="Park J."/>
            <person name="Kim Y.-S."/>
            <person name="Kim K.-H."/>
        </authorList>
    </citation>
    <scope>NUCLEOTIDE SEQUENCE [LARGE SCALE GENOMIC DNA]</scope>
    <source>
        <strain evidence="1 2">RR4-56</strain>
    </source>
</reference>
<dbReference type="KEGG" id="hdh:G5B40_19755"/>
<dbReference type="InterPro" id="IPR029045">
    <property type="entry name" value="ClpP/crotonase-like_dom_sf"/>
</dbReference>
<proteinExistence type="predicted"/>
<dbReference type="Gene3D" id="3.90.226.10">
    <property type="entry name" value="2-enoyl-CoA Hydratase, Chain A, domain 1"/>
    <property type="match status" value="1"/>
</dbReference>
<dbReference type="SUPFAM" id="SSF52096">
    <property type="entry name" value="ClpP/crotonase"/>
    <property type="match status" value="1"/>
</dbReference>
<dbReference type="PANTHER" id="PTHR11941">
    <property type="entry name" value="ENOYL-COA HYDRATASE-RELATED"/>
    <property type="match status" value="1"/>
</dbReference>
<evidence type="ECO:0000313" key="1">
    <source>
        <dbReference type="EMBL" id="QIE57481.1"/>
    </source>
</evidence>
<keyword evidence="2" id="KW-1185">Reference proteome</keyword>
<dbReference type="EMBL" id="CP049056">
    <property type="protein sequence ID" value="QIE57481.1"/>
    <property type="molecule type" value="Genomic_DNA"/>
</dbReference>
<sequence>MKSDPHVLESIQLEIREGVGWLRFNRPPVNAFDWRMLNETRLGFDTLDASEDVRIIVLGSALGSHLSSGADLTVFRETTPEQMREWIAISHALARRMRASEKPLLAAIKGVAVGGGLEMCLHADLRFADPDAKLGQPEINIAFIPPVAGTQALVRLIGRSAAFRMLYSGEIISAAQALTIGLVDTLSAPGAVDAEVQALALDLARKPGNALAAIRRCLIGGGGADFEDGLSIEATEAGRLAAHANFREGVAAFLSKRPPRWER</sequence>
<dbReference type="RefSeq" id="WP_165102490.1">
    <property type="nucleotide sequence ID" value="NZ_CP049056.1"/>
</dbReference>
<protein>
    <submittedName>
        <fullName evidence="1">Enoyl-CoA hydratase/isomerase family protein</fullName>
    </submittedName>
</protein>
<dbReference type="GO" id="GO:0016853">
    <property type="term" value="F:isomerase activity"/>
    <property type="evidence" value="ECO:0007669"/>
    <property type="project" value="UniProtKB-KW"/>
</dbReference>
<evidence type="ECO:0000313" key="2">
    <source>
        <dbReference type="Proteomes" id="UP000503336"/>
    </source>
</evidence>
<accession>A0A7M3T650</accession>
<organism evidence="1 2">
    <name type="scientific">Pikeienuella piscinae</name>
    <dbReference type="NCBI Taxonomy" id="2748098"/>
    <lineage>
        <taxon>Bacteria</taxon>
        <taxon>Pseudomonadati</taxon>
        <taxon>Pseudomonadota</taxon>
        <taxon>Alphaproteobacteria</taxon>
        <taxon>Rhodobacterales</taxon>
        <taxon>Paracoccaceae</taxon>
        <taxon>Pikeienuella</taxon>
    </lineage>
</organism>